<proteinExistence type="predicted"/>
<reference evidence="1" key="1">
    <citation type="submission" date="2020-11" db="EMBL/GenBank/DDBJ databases">
        <authorList>
            <person name="Tran Van P."/>
        </authorList>
    </citation>
    <scope>NUCLEOTIDE SEQUENCE</scope>
</reference>
<organism evidence="1">
    <name type="scientific">Cyprideis torosa</name>
    <dbReference type="NCBI Taxonomy" id="163714"/>
    <lineage>
        <taxon>Eukaryota</taxon>
        <taxon>Metazoa</taxon>
        <taxon>Ecdysozoa</taxon>
        <taxon>Arthropoda</taxon>
        <taxon>Crustacea</taxon>
        <taxon>Oligostraca</taxon>
        <taxon>Ostracoda</taxon>
        <taxon>Podocopa</taxon>
        <taxon>Podocopida</taxon>
        <taxon>Cytherocopina</taxon>
        <taxon>Cytheroidea</taxon>
        <taxon>Cytherideidae</taxon>
        <taxon>Cyprideis</taxon>
    </lineage>
</organism>
<protein>
    <submittedName>
        <fullName evidence="1">Uncharacterized protein</fullName>
    </submittedName>
</protein>
<name>A0A7R8W670_9CRUS</name>
<dbReference type="EMBL" id="OB660184">
    <property type="protein sequence ID" value="CAD7223333.1"/>
    <property type="molecule type" value="Genomic_DNA"/>
</dbReference>
<accession>A0A7R8W670</accession>
<dbReference type="AlphaFoldDB" id="A0A7R8W670"/>
<dbReference type="OrthoDB" id="6426647at2759"/>
<gene>
    <name evidence="1" type="ORF">CTOB1V02_LOCUS1323</name>
</gene>
<sequence length="97" mass="10730">MYPTYYFNDYYYLNDYDGTRNVQVFMGPGDTRFGFSVIGGCDEGFMPIIDEISEGSNGAQWVGVGACDVAIEERRDDDAAACLPQSESRLKACSQPT</sequence>
<evidence type="ECO:0000313" key="1">
    <source>
        <dbReference type="EMBL" id="CAD7223333.1"/>
    </source>
</evidence>